<comment type="caution">
    <text evidence="3">The sequence shown here is derived from an EMBL/GenBank/DDBJ whole genome shotgun (WGS) entry which is preliminary data.</text>
</comment>
<evidence type="ECO:0000313" key="4">
    <source>
        <dbReference type="Proteomes" id="UP001203423"/>
    </source>
</evidence>
<dbReference type="Pfam" id="PF00561">
    <property type="entry name" value="Abhydrolase_1"/>
    <property type="match status" value="1"/>
</dbReference>
<dbReference type="PANTHER" id="PTHR43798">
    <property type="entry name" value="MONOACYLGLYCEROL LIPASE"/>
    <property type="match status" value="1"/>
</dbReference>
<keyword evidence="4" id="KW-1185">Reference proteome</keyword>
<name>A0ABT0LJ82_9GAMM</name>
<dbReference type="Gene3D" id="3.40.50.1820">
    <property type="entry name" value="alpha/beta hydrolase"/>
    <property type="match status" value="1"/>
</dbReference>
<dbReference type="SUPFAM" id="SSF53474">
    <property type="entry name" value="alpha/beta-Hydrolases"/>
    <property type="match status" value="1"/>
</dbReference>
<gene>
    <name evidence="3" type="ORF">L2764_25705</name>
</gene>
<dbReference type="InterPro" id="IPR029058">
    <property type="entry name" value="AB_hydrolase_fold"/>
</dbReference>
<dbReference type="RefSeq" id="WP_248943201.1">
    <property type="nucleotide sequence ID" value="NZ_JAKIKS010000209.1"/>
</dbReference>
<dbReference type="InterPro" id="IPR000073">
    <property type="entry name" value="AB_hydrolase_1"/>
</dbReference>
<accession>A0ABT0LJ82</accession>
<dbReference type="InterPro" id="IPR050266">
    <property type="entry name" value="AB_hydrolase_sf"/>
</dbReference>
<keyword evidence="1 3" id="KW-0378">Hydrolase</keyword>
<evidence type="ECO:0000256" key="1">
    <source>
        <dbReference type="ARBA" id="ARBA00022801"/>
    </source>
</evidence>
<organism evidence="3 4">
    <name type="scientific">Shewanella surugensis</name>
    <dbReference type="NCBI Taxonomy" id="212020"/>
    <lineage>
        <taxon>Bacteria</taxon>
        <taxon>Pseudomonadati</taxon>
        <taxon>Pseudomonadota</taxon>
        <taxon>Gammaproteobacteria</taxon>
        <taxon>Alteromonadales</taxon>
        <taxon>Shewanellaceae</taxon>
        <taxon>Shewanella</taxon>
    </lineage>
</organism>
<dbReference type="Proteomes" id="UP001203423">
    <property type="component" value="Unassembled WGS sequence"/>
</dbReference>
<dbReference type="EMBL" id="JAKIKS010000209">
    <property type="protein sequence ID" value="MCL1127768.1"/>
    <property type="molecule type" value="Genomic_DNA"/>
</dbReference>
<evidence type="ECO:0000259" key="2">
    <source>
        <dbReference type="Pfam" id="PF00561"/>
    </source>
</evidence>
<proteinExistence type="predicted"/>
<sequence>MAVISPYSHYFITNDGAQLHYLDKGQGPTLLMLPTWNISCEVFKYQFDDLSSQYRILTLDMRGHGLSQKVTHGYKVHRLAKDLHEFIEHLQLKELILLGHNFGATIICCYLELFGSSPLSKLIFIDRAATPMMNPIWNQTEIQNYGPTSDPKSIDQLCDQIASSQDDHFMKVFSNCMLSKSASDEKRQLLLDNSDTLPKKAAASLLYDAFYQDWRSLFPKITLPTLVIGGRASLISASSQYWTSQQIPNAKLVIFEEHEGGKHFPFIENPSYFNQVINNFIQSS</sequence>
<dbReference type="PANTHER" id="PTHR43798:SF31">
    <property type="entry name" value="AB HYDROLASE SUPERFAMILY PROTEIN YCLE"/>
    <property type="match status" value="1"/>
</dbReference>
<reference evidence="3 4" key="1">
    <citation type="submission" date="2022-01" db="EMBL/GenBank/DDBJ databases">
        <title>Whole genome-based taxonomy of the Shewanellaceae.</title>
        <authorList>
            <person name="Martin-Rodriguez A.J."/>
        </authorList>
    </citation>
    <scope>NUCLEOTIDE SEQUENCE [LARGE SCALE GENOMIC DNA]</scope>
    <source>
        <strain evidence="3 4">DSM 17177</strain>
    </source>
</reference>
<feature type="domain" description="AB hydrolase-1" evidence="2">
    <location>
        <begin position="28"/>
        <end position="270"/>
    </location>
</feature>
<evidence type="ECO:0000313" key="3">
    <source>
        <dbReference type="EMBL" id="MCL1127768.1"/>
    </source>
</evidence>
<dbReference type="GO" id="GO:0016787">
    <property type="term" value="F:hydrolase activity"/>
    <property type="evidence" value="ECO:0007669"/>
    <property type="project" value="UniProtKB-KW"/>
</dbReference>
<protein>
    <submittedName>
        <fullName evidence="3">Alpha/beta hydrolase</fullName>
    </submittedName>
</protein>